<evidence type="ECO:0000256" key="2">
    <source>
        <dbReference type="SAM" id="Phobius"/>
    </source>
</evidence>
<organism evidence="3 4">
    <name type="scientific">Rhodoblastus acidophilus</name>
    <name type="common">Rhodopseudomonas acidophila</name>
    <dbReference type="NCBI Taxonomy" id="1074"/>
    <lineage>
        <taxon>Bacteria</taxon>
        <taxon>Pseudomonadati</taxon>
        <taxon>Pseudomonadota</taxon>
        <taxon>Alphaproteobacteria</taxon>
        <taxon>Hyphomicrobiales</taxon>
        <taxon>Rhodoblastaceae</taxon>
        <taxon>Rhodoblastus</taxon>
    </lineage>
</organism>
<name>A0A6N8DL47_RHOAC</name>
<dbReference type="RefSeq" id="WP_155445992.1">
    <property type="nucleotide sequence ID" value="NZ_JAOQNR010000010.1"/>
</dbReference>
<keyword evidence="1" id="KW-0175">Coiled coil</keyword>
<gene>
    <name evidence="3" type="ORF">GJ654_09885</name>
</gene>
<accession>A0A6N8DL47</accession>
<evidence type="ECO:0000313" key="4">
    <source>
        <dbReference type="Proteomes" id="UP000439113"/>
    </source>
</evidence>
<protein>
    <submittedName>
        <fullName evidence="3">Uncharacterized protein</fullName>
    </submittedName>
</protein>
<dbReference type="Proteomes" id="UP000439113">
    <property type="component" value="Unassembled WGS sequence"/>
</dbReference>
<reference evidence="3 4" key="1">
    <citation type="submission" date="2019-11" db="EMBL/GenBank/DDBJ databases">
        <title>Whole-genome sequence of a Rhodoblastus acidophilus DSM 142.</title>
        <authorList>
            <person name="Kyndt J.A."/>
            <person name="Meyer T.E."/>
        </authorList>
    </citation>
    <scope>NUCLEOTIDE SEQUENCE [LARGE SCALE GENOMIC DNA]</scope>
    <source>
        <strain evidence="3 4">DSM 142</strain>
    </source>
</reference>
<feature type="transmembrane region" description="Helical" evidence="2">
    <location>
        <begin position="6"/>
        <end position="28"/>
    </location>
</feature>
<evidence type="ECO:0000256" key="1">
    <source>
        <dbReference type="SAM" id="Coils"/>
    </source>
</evidence>
<dbReference type="EMBL" id="WNKS01000007">
    <property type="protein sequence ID" value="MTV31302.1"/>
    <property type="molecule type" value="Genomic_DNA"/>
</dbReference>
<keyword evidence="2" id="KW-0812">Transmembrane</keyword>
<comment type="caution">
    <text evidence="3">The sequence shown here is derived from an EMBL/GenBank/DDBJ whole genome shotgun (WGS) entry which is preliminary data.</text>
</comment>
<keyword evidence="2" id="KW-1133">Transmembrane helix</keyword>
<evidence type="ECO:0000313" key="3">
    <source>
        <dbReference type="EMBL" id="MTV31302.1"/>
    </source>
</evidence>
<dbReference type="AlphaFoldDB" id="A0A6N8DL47"/>
<dbReference type="OrthoDB" id="8450084at2"/>
<sequence length="85" mass="9292">MIGEIPNWLVTLGASALTAVGGFLLALVNRGPAMQTALDARLQTLIDGYERRVDDLMLEIQSLREEVVNLRRALAEAHYQNSLGA</sequence>
<keyword evidence="2" id="KW-0472">Membrane</keyword>
<feature type="coiled-coil region" evidence="1">
    <location>
        <begin position="46"/>
        <end position="80"/>
    </location>
</feature>
<proteinExistence type="predicted"/>